<dbReference type="SUPFAM" id="SSF53474">
    <property type="entry name" value="alpha/beta-Hydrolases"/>
    <property type="match status" value="1"/>
</dbReference>
<sequence length="321" mass="36213">MAATSTTSLVKEVVIVDGLPTVVSKILPKKRNNKYVIVVIPGNPGLVEFYDDFVITLFNSLHGQSPVYAISHAGHSPAEDYLANPDQNCLSVDENETKEANSLPLSLKEQIAHKNKFLEGHISTHSRIILIGHSIGAYVILNLLRTCQRASDITKAFLLFPTVERMAISPSGRYVTPLVTYFKWLAIASSAAFSILPAFVKEFLVRWWLNDRKRLSLSSVESILKLLTPQSIDGVFTMAQHEMKEVVDLDDEVIEQNLKKLLFYYGATDHWTPVSYYEDMKEKFPDGEIYLCERKFKHAFVLESSEEVAEMVASWIQEVIA</sequence>
<evidence type="ECO:0000313" key="10">
    <source>
        <dbReference type="Proteomes" id="UP001159427"/>
    </source>
</evidence>
<dbReference type="PANTHER" id="PTHR13390">
    <property type="entry name" value="LIPASE"/>
    <property type="match status" value="1"/>
</dbReference>
<keyword evidence="10" id="KW-1185">Reference proteome</keyword>
<evidence type="ECO:0000313" key="9">
    <source>
        <dbReference type="EMBL" id="CAH3015317.1"/>
    </source>
</evidence>
<dbReference type="Pfam" id="PF10230">
    <property type="entry name" value="LIDHydrolase"/>
    <property type="match status" value="1"/>
</dbReference>
<keyword evidence="4" id="KW-0551">Lipid droplet</keyword>
<comment type="catalytic activity">
    <reaction evidence="8">
        <text>a cholesterol ester + H2O = cholesterol + a fatty acid + H(+)</text>
        <dbReference type="Rhea" id="RHEA:36403"/>
        <dbReference type="ChEBI" id="CHEBI:15377"/>
        <dbReference type="ChEBI" id="CHEBI:15378"/>
        <dbReference type="ChEBI" id="CHEBI:16113"/>
        <dbReference type="ChEBI" id="CHEBI:17002"/>
        <dbReference type="ChEBI" id="CHEBI:28868"/>
        <dbReference type="EC" id="3.1.1.13"/>
    </reaction>
    <physiologicalReaction direction="left-to-right" evidence="8">
        <dbReference type="Rhea" id="RHEA:36404"/>
    </physiologicalReaction>
</comment>
<evidence type="ECO:0000256" key="1">
    <source>
        <dbReference type="ARBA" id="ARBA00004502"/>
    </source>
</evidence>
<comment type="similarity">
    <text evidence="2">Belongs to the AB hydrolase superfamily. LDAH family.</text>
</comment>
<dbReference type="Proteomes" id="UP001159427">
    <property type="component" value="Unassembled WGS sequence"/>
</dbReference>
<evidence type="ECO:0000256" key="7">
    <source>
        <dbReference type="ARBA" id="ARBA00039150"/>
    </source>
</evidence>
<accession>A0ABN8LI43</accession>
<comment type="caution">
    <text evidence="9">The sequence shown here is derived from an EMBL/GenBank/DDBJ whole genome shotgun (WGS) entry which is preliminary data.</text>
</comment>
<dbReference type="PANTHER" id="PTHR13390:SF0">
    <property type="entry name" value="LIPID DROPLET-ASSOCIATED HYDROLASE"/>
    <property type="match status" value="1"/>
</dbReference>
<dbReference type="InterPro" id="IPR019363">
    <property type="entry name" value="LDAH"/>
</dbReference>
<comment type="subcellular location">
    <subcellularLocation>
        <location evidence="1">Lipid droplet</location>
    </subcellularLocation>
</comment>
<dbReference type="EC" id="3.1.1.13" evidence="7"/>
<dbReference type="EMBL" id="CALNXI010000022">
    <property type="protein sequence ID" value="CAH3015317.1"/>
    <property type="molecule type" value="Genomic_DNA"/>
</dbReference>
<evidence type="ECO:0000256" key="6">
    <source>
        <dbReference type="ARBA" id="ARBA00031924"/>
    </source>
</evidence>
<evidence type="ECO:0000256" key="5">
    <source>
        <dbReference type="ARBA" id="ARBA00022801"/>
    </source>
</evidence>
<evidence type="ECO:0000256" key="4">
    <source>
        <dbReference type="ARBA" id="ARBA00022677"/>
    </source>
</evidence>
<evidence type="ECO:0000256" key="3">
    <source>
        <dbReference type="ARBA" id="ARBA00019242"/>
    </source>
</evidence>
<reference evidence="9 10" key="1">
    <citation type="submission" date="2022-05" db="EMBL/GenBank/DDBJ databases">
        <authorList>
            <consortium name="Genoscope - CEA"/>
            <person name="William W."/>
        </authorList>
    </citation>
    <scope>NUCLEOTIDE SEQUENCE [LARGE SCALE GENOMIC DNA]</scope>
</reference>
<dbReference type="InterPro" id="IPR029058">
    <property type="entry name" value="AB_hydrolase_fold"/>
</dbReference>
<name>A0ABN8LI43_9CNID</name>
<organism evidence="9 10">
    <name type="scientific">Porites evermanni</name>
    <dbReference type="NCBI Taxonomy" id="104178"/>
    <lineage>
        <taxon>Eukaryota</taxon>
        <taxon>Metazoa</taxon>
        <taxon>Cnidaria</taxon>
        <taxon>Anthozoa</taxon>
        <taxon>Hexacorallia</taxon>
        <taxon>Scleractinia</taxon>
        <taxon>Fungiina</taxon>
        <taxon>Poritidae</taxon>
        <taxon>Porites</taxon>
    </lineage>
</organism>
<keyword evidence="5" id="KW-0378">Hydrolase</keyword>
<dbReference type="Gene3D" id="3.40.50.1820">
    <property type="entry name" value="alpha/beta hydrolase"/>
    <property type="match status" value="1"/>
</dbReference>
<protein>
    <recommendedName>
        <fullName evidence="3">Lipid droplet-associated hydrolase</fullName>
        <ecNumber evidence="7">3.1.1.13</ecNumber>
    </recommendedName>
    <alternativeName>
        <fullName evidence="6">Lipid droplet-associated serine hydrolase</fullName>
    </alternativeName>
</protein>
<gene>
    <name evidence="9" type="ORF">PEVE_00015538</name>
</gene>
<proteinExistence type="inferred from homology"/>
<evidence type="ECO:0000256" key="8">
    <source>
        <dbReference type="ARBA" id="ARBA00049527"/>
    </source>
</evidence>
<evidence type="ECO:0000256" key="2">
    <source>
        <dbReference type="ARBA" id="ARBA00008300"/>
    </source>
</evidence>